<organism evidence="2 3">
    <name type="scientific">Luteimicrobium album</name>
    <dbReference type="NCBI Taxonomy" id="1054550"/>
    <lineage>
        <taxon>Bacteria</taxon>
        <taxon>Bacillati</taxon>
        <taxon>Actinomycetota</taxon>
        <taxon>Actinomycetes</taxon>
        <taxon>Micrococcales</taxon>
        <taxon>Luteimicrobium</taxon>
    </lineage>
</organism>
<proteinExistence type="predicted"/>
<protein>
    <submittedName>
        <fullName evidence="2">Uncharacterized protein</fullName>
    </submittedName>
</protein>
<feature type="region of interest" description="Disordered" evidence="1">
    <location>
        <begin position="53"/>
        <end position="85"/>
    </location>
</feature>
<dbReference type="EMBL" id="BSUK01000001">
    <property type="protein sequence ID" value="GMA23803.1"/>
    <property type="molecule type" value="Genomic_DNA"/>
</dbReference>
<name>A0ABQ6HZ88_9MICO</name>
<evidence type="ECO:0000313" key="2">
    <source>
        <dbReference type="EMBL" id="GMA23803.1"/>
    </source>
</evidence>
<accession>A0ABQ6HZ88</accession>
<reference evidence="3" key="1">
    <citation type="journal article" date="2019" name="Int. J. Syst. Evol. Microbiol.">
        <title>The Global Catalogue of Microorganisms (GCM) 10K type strain sequencing project: providing services to taxonomists for standard genome sequencing and annotation.</title>
        <authorList>
            <consortium name="The Broad Institute Genomics Platform"/>
            <consortium name="The Broad Institute Genome Sequencing Center for Infectious Disease"/>
            <person name="Wu L."/>
            <person name="Ma J."/>
        </authorList>
    </citation>
    <scope>NUCLEOTIDE SEQUENCE [LARGE SCALE GENOMIC DNA]</scope>
    <source>
        <strain evidence="3">NBRC 106348</strain>
    </source>
</reference>
<comment type="caution">
    <text evidence="2">The sequence shown here is derived from an EMBL/GenBank/DDBJ whole genome shotgun (WGS) entry which is preliminary data.</text>
</comment>
<feature type="compositionally biased region" description="Low complexity" evidence="1">
    <location>
        <begin position="53"/>
        <end position="73"/>
    </location>
</feature>
<evidence type="ECO:0000256" key="1">
    <source>
        <dbReference type="SAM" id="MobiDB-lite"/>
    </source>
</evidence>
<gene>
    <name evidence="2" type="ORF">GCM10025864_15620</name>
</gene>
<feature type="region of interest" description="Disordered" evidence="1">
    <location>
        <begin position="330"/>
        <end position="368"/>
    </location>
</feature>
<evidence type="ECO:0000313" key="3">
    <source>
        <dbReference type="Proteomes" id="UP001157091"/>
    </source>
</evidence>
<feature type="compositionally biased region" description="Basic and acidic residues" evidence="1">
    <location>
        <begin position="342"/>
        <end position="355"/>
    </location>
</feature>
<sequence>MQGGTVDLELEDAERGPELVGGVDEEPFLRREPRTAGRIARPETTWPSRLAATTSSMLPSSSRLRSAACSAAPGTVPPTSSTAPTGVDDVIFVESKTGAAAQCSVGPRCCAATKPVTPASFCCAARTRRSSSSVGRASWSGSAYSIDDGVTTPSTDVVRPTWVALRRPRSSVPSSPMLTSSESDPACWRRPSSNAFVCADVSTRSAIATSTPRHTAVVAAKTTVVVQRIRLIRRRAEPSAGSAVAPVIAGLAPGSGRGVVGQPVPDAPHGLDEVRVAEPPTELADQHVHDVGRRLRQLVPAPLDELGARHDLACVLEEHLEHRELLGRRAQEDAVEGQPVPHDVELEPSAREDPRPFGALAAGQGPDARDELGQRERLHDVVVGAVLESRDPVGHLPACREQQDRRRDVPATQPVDEVERVAVRHRPVQDQDVVVRRGHQDVGVGDGRDVVDDEALVAQRRHERGCEFGVVLEEQQLHADRLYDGVPLAEANARADASRTLGRMDAWLPTTPTAS</sequence>
<dbReference type="Proteomes" id="UP001157091">
    <property type="component" value="Unassembled WGS sequence"/>
</dbReference>
<keyword evidence="3" id="KW-1185">Reference proteome</keyword>